<sequence length="197" mass="22012">MAYDRYLAVCRPLHYATIMSPQRCQGLAVTSWVAGFFLSAVDTTSTFRLPFCGPNRINHFFCEVPAVQQLACANTASAHAVVFIVDVLILLSPFTFILGSYLLIVGTVLCMRSAESRQRAFSTCTSHLTAVTFFYSAAIYTYMRPQHSLWPTMDKTVSVSYTIITPMLNPLIYSLRNKEVKGALARTIHRGLRVLLV</sequence>
<dbReference type="Gene3D" id="1.20.1070.10">
    <property type="entry name" value="Rhodopsin 7-helix transmembrane proteins"/>
    <property type="match status" value="1"/>
</dbReference>
<dbReference type="OMA" id="FAFRSWV"/>
<evidence type="ECO:0000313" key="12">
    <source>
        <dbReference type="Ensembl" id="ENSSPUP00000006914.1"/>
    </source>
</evidence>
<dbReference type="Ensembl" id="ENSSPUT00000007361.1">
    <property type="protein sequence ID" value="ENSSPUP00000006914.1"/>
    <property type="gene ID" value="ENSSPUG00000005344.1"/>
</dbReference>
<dbReference type="GO" id="GO:0005886">
    <property type="term" value="C:plasma membrane"/>
    <property type="evidence" value="ECO:0007669"/>
    <property type="project" value="UniProtKB-SubCell"/>
</dbReference>
<dbReference type="GO" id="GO:0004930">
    <property type="term" value="F:G protein-coupled receptor activity"/>
    <property type="evidence" value="ECO:0007669"/>
    <property type="project" value="UniProtKB-KW"/>
</dbReference>
<keyword evidence="13" id="KW-1185">Reference proteome</keyword>
<evidence type="ECO:0000256" key="9">
    <source>
        <dbReference type="ARBA" id="ARBA00023224"/>
    </source>
</evidence>
<keyword evidence="9" id="KW-0807">Transducer</keyword>
<reference evidence="12" key="1">
    <citation type="submission" date="2025-08" db="UniProtKB">
        <authorList>
            <consortium name="Ensembl"/>
        </authorList>
    </citation>
    <scope>IDENTIFICATION</scope>
</reference>
<keyword evidence="5 10" id="KW-1133">Transmembrane helix</keyword>
<evidence type="ECO:0000256" key="1">
    <source>
        <dbReference type="ARBA" id="ARBA00004651"/>
    </source>
</evidence>
<dbReference type="PANTHER" id="PTHR26453">
    <property type="entry name" value="OLFACTORY RECEPTOR"/>
    <property type="match status" value="1"/>
</dbReference>
<evidence type="ECO:0000256" key="7">
    <source>
        <dbReference type="ARBA" id="ARBA00023136"/>
    </source>
</evidence>
<evidence type="ECO:0000256" key="6">
    <source>
        <dbReference type="ARBA" id="ARBA00023040"/>
    </source>
</evidence>
<dbReference type="Proteomes" id="UP000694392">
    <property type="component" value="Unplaced"/>
</dbReference>
<feature type="transmembrane region" description="Helical" evidence="10">
    <location>
        <begin position="121"/>
        <end position="143"/>
    </location>
</feature>
<keyword evidence="2" id="KW-1003">Cell membrane</keyword>
<keyword evidence="8" id="KW-0675">Receptor</keyword>
<proteinExistence type="predicted"/>
<evidence type="ECO:0000259" key="11">
    <source>
        <dbReference type="PROSITE" id="PS50262"/>
    </source>
</evidence>
<keyword evidence="6" id="KW-0297">G-protein coupled receptor</keyword>
<keyword evidence="7 10" id="KW-0472">Membrane</keyword>
<name>A0A8D0L3Y1_SPHPU</name>
<keyword evidence="4 10" id="KW-0812">Transmembrane</keyword>
<dbReference type="FunFam" id="1.20.1070.10:FF:000015">
    <property type="entry name" value="Olfactory receptor"/>
    <property type="match status" value="1"/>
</dbReference>
<comment type="subcellular location">
    <subcellularLocation>
        <location evidence="1">Cell membrane</location>
        <topology evidence="1">Multi-pass membrane protein</topology>
    </subcellularLocation>
</comment>
<dbReference type="InterPro" id="IPR017452">
    <property type="entry name" value="GPCR_Rhodpsn_7TM"/>
</dbReference>
<dbReference type="SUPFAM" id="SSF81321">
    <property type="entry name" value="Family A G protein-coupled receptor-like"/>
    <property type="match status" value="1"/>
</dbReference>
<dbReference type="PRINTS" id="PR00245">
    <property type="entry name" value="OLFACTORYR"/>
</dbReference>
<organism evidence="12 13">
    <name type="scientific">Sphenodon punctatus</name>
    <name type="common">Tuatara</name>
    <name type="synonym">Hatteria punctata</name>
    <dbReference type="NCBI Taxonomy" id="8508"/>
    <lineage>
        <taxon>Eukaryota</taxon>
        <taxon>Metazoa</taxon>
        <taxon>Chordata</taxon>
        <taxon>Craniata</taxon>
        <taxon>Vertebrata</taxon>
        <taxon>Euteleostomi</taxon>
        <taxon>Lepidosauria</taxon>
        <taxon>Sphenodontia</taxon>
        <taxon>Sphenodontidae</taxon>
        <taxon>Sphenodon</taxon>
    </lineage>
</organism>
<evidence type="ECO:0000256" key="8">
    <source>
        <dbReference type="ARBA" id="ARBA00023170"/>
    </source>
</evidence>
<accession>A0A8D0L3Y1</accession>
<dbReference type="Pfam" id="PF13853">
    <property type="entry name" value="7tm_4"/>
    <property type="match status" value="1"/>
</dbReference>
<evidence type="ECO:0000256" key="2">
    <source>
        <dbReference type="ARBA" id="ARBA00022475"/>
    </source>
</evidence>
<dbReference type="GO" id="GO:0004984">
    <property type="term" value="F:olfactory receptor activity"/>
    <property type="evidence" value="ECO:0007669"/>
    <property type="project" value="InterPro"/>
</dbReference>
<feature type="transmembrane region" description="Helical" evidence="10">
    <location>
        <begin position="87"/>
        <end position="109"/>
    </location>
</feature>
<dbReference type="AlphaFoldDB" id="A0A8D0L3Y1"/>
<dbReference type="GeneTree" id="ENSGT01140000282496"/>
<evidence type="ECO:0000256" key="5">
    <source>
        <dbReference type="ARBA" id="ARBA00022989"/>
    </source>
</evidence>
<feature type="domain" description="G-protein coupled receptors family 1 profile" evidence="11">
    <location>
        <begin position="1"/>
        <end position="173"/>
    </location>
</feature>
<evidence type="ECO:0000313" key="13">
    <source>
        <dbReference type="Proteomes" id="UP000694392"/>
    </source>
</evidence>
<evidence type="ECO:0000256" key="3">
    <source>
        <dbReference type="ARBA" id="ARBA00022606"/>
    </source>
</evidence>
<protein>
    <recommendedName>
        <fullName evidence="11">G-protein coupled receptors family 1 profile domain-containing protein</fullName>
    </recommendedName>
</protein>
<evidence type="ECO:0000256" key="4">
    <source>
        <dbReference type="ARBA" id="ARBA00022692"/>
    </source>
</evidence>
<keyword evidence="3" id="KW-0716">Sensory transduction</keyword>
<reference evidence="12" key="2">
    <citation type="submission" date="2025-09" db="UniProtKB">
        <authorList>
            <consortium name="Ensembl"/>
        </authorList>
    </citation>
    <scope>IDENTIFICATION</scope>
</reference>
<dbReference type="PROSITE" id="PS50262">
    <property type="entry name" value="G_PROTEIN_RECEP_F1_2"/>
    <property type="match status" value="1"/>
</dbReference>
<evidence type="ECO:0000256" key="10">
    <source>
        <dbReference type="SAM" id="Phobius"/>
    </source>
</evidence>
<dbReference type="InterPro" id="IPR000725">
    <property type="entry name" value="Olfact_rcpt"/>
</dbReference>